<gene>
    <name evidence="1" type="ORF">BPOR_0114g00010</name>
</gene>
<evidence type="ECO:0000313" key="1">
    <source>
        <dbReference type="EMBL" id="TGO89320.1"/>
    </source>
</evidence>
<keyword evidence="2" id="KW-1185">Reference proteome</keyword>
<dbReference type="EMBL" id="PQXO01000114">
    <property type="protein sequence ID" value="TGO89320.1"/>
    <property type="molecule type" value="Genomic_DNA"/>
</dbReference>
<dbReference type="Proteomes" id="UP000297280">
    <property type="component" value="Unassembled WGS sequence"/>
</dbReference>
<protein>
    <submittedName>
        <fullName evidence="1">Uncharacterized protein</fullName>
    </submittedName>
</protein>
<organism evidence="1 2">
    <name type="scientific">Botrytis porri</name>
    <dbReference type="NCBI Taxonomy" id="87229"/>
    <lineage>
        <taxon>Eukaryota</taxon>
        <taxon>Fungi</taxon>
        <taxon>Dikarya</taxon>
        <taxon>Ascomycota</taxon>
        <taxon>Pezizomycotina</taxon>
        <taxon>Leotiomycetes</taxon>
        <taxon>Helotiales</taxon>
        <taxon>Sclerotiniaceae</taxon>
        <taxon>Botrytis</taxon>
    </lineage>
</organism>
<evidence type="ECO:0000313" key="2">
    <source>
        <dbReference type="Proteomes" id="UP000297280"/>
    </source>
</evidence>
<reference evidence="1 2" key="1">
    <citation type="submission" date="2017-12" db="EMBL/GenBank/DDBJ databases">
        <title>Comparative genomics of Botrytis spp.</title>
        <authorList>
            <person name="Valero-Jimenez C.A."/>
            <person name="Tapia P."/>
            <person name="Veloso J."/>
            <person name="Silva-Moreno E."/>
            <person name="Staats M."/>
            <person name="Valdes J.H."/>
            <person name="Van Kan J.A.L."/>
        </authorList>
    </citation>
    <scope>NUCLEOTIDE SEQUENCE [LARGE SCALE GENOMIC DNA]</scope>
    <source>
        <strain evidence="1 2">MUCL3349</strain>
    </source>
</reference>
<comment type="caution">
    <text evidence="1">The sequence shown here is derived from an EMBL/GenBank/DDBJ whole genome shotgun (WGS) entry which is preliminary data.</text>
</comment>
<proteinExistence type="predicted"/>
<accession>A0A4Z1KY34</accession>
<sequence>MAMTIQATVWKIEINTVCNNNDDDFNFVLSTRYSPLQVNLREVLRLGQEVRDDEMTFQNIDNNGPTSTETIKILNYIWEPRQDFLKVRIFKVCVLTLDNDDKTVF</sequence>
<name>A0A4Z1KY34_9HELO</name>
<dbReference type="AlphaFoldDB" id="A0A4Z1KY34"/>